<dbReference type="Pfam" id="PF00106">
    <property type="entry name" value="adh_short"/>
    <property type="match status" value="1"/>
</dbReference>
<evidence type="ECO:0000313" key="4">
    <source>
        <dbReference type="Proteomes" id="UP001169764"/>
    </source>
</evidence>
<dbReference type="EMBL" id="JAUOTP010000002">
    <property type="protein sequence ID" value="MDO6413677.1"/>
    <property type="molecule type" value="Genomic_DNA"/>
</dbReference>
<dbReference type="InterPro" id="IPR002539">
    <property type="entry name" value="MaoC-like_dom"/>
</dbReference>
<dbReference type="SUPFAM" id="SSF54637">
    <property type="entry name" value="Thioesterase/thiol ester dehydrase-isomerase"/>
    <property type="match status" value="1"/>
</dbReference>
<feature type="domain" description="MaoC-like" evidence="2">
    <location>
        <begin position="43"/>
        <end position="125"/>
    </location>
</feature>
<protein>
    <submittedName>
        <fullName evidence="3">SDR family NAD(P)-dependent oxidoreductase</fullName>
    </submittedName>
</protein>
<dbReference type="CDD" id="cd03441">
    <property type="entry name" value="R_hydratase_like"/>
    <property type="match status" value="1"/>
</dbReference>
<reference evidence="3" key="1">
    <citation type="submission" date="2023-07" db="EMBL/GenBank/DDBJ databases">
        <authorList>
            <person name="Kim M."/>
        </authorList>
    </citation>
    <scope>NUCLEOTIDE SEQUENCE</scope>
    <source>
        <strain evidence="3">BIUV-7</strain>
    </source>
</reference>
<dbReference type="SUPFAM" id="SSF51735">
    <property type="entry name" value="NAD(P)-binding Rossmann-fold domains"/>
    <property type="match status" value="1"/>
</dbReference>
<evidence type="ECO:0000256" key="1">
    <source>
        <dbReference type="ARBA" id="ARBA00005005"/>
    </source>
</evidence>
<keyword evidence="4" id="KW-1185">Reference proteome</keyword>
<proteinExistence type="predicted"/>
<dbReference type="RefSeq" id="WP_303540309.1">
    <property type="nucleotide sequence ID" value="NZ_JAUOTP010000002.1"/>
</dbReference>
<evidence type="ECO:0000259" key="2">
    <source>
        <dbReference type="Pfam" id="PF01575"/>
    </source>
</evidence>
<comment type="caution">
    <text evidence="3">The sequence shown here is derived from an EMBL/GenBank/DDBJ whole genome shotgun (WGS) entry which is preliminary data.</text>
</comment>
<comment type="pathway">
    <text evidence="1">Lipid metabolism; fatty acid beta-oxidation.</text>
</comment>
<gene>
    <name evidence="3" type="ORF">Q4F19_04710</name>
</gene>
<dbReference type="Gene3D" id="3.10.129.10">
    <property type="entry name" value="Hotdog Thioesterase"/>
    <property type="match status" value="1"/>
</dbReference>
<evidence type="ECO:0000313" key="3">
    <source>
        <dbReference type="EMBL" id="MDO6413677.1"/>
    </source>
</evidence>
<dbReference type="InterPro" id="IPR036291">
    <property type="entry name" value="NAD(P)-bd_dom_sf"/>
</dbReference>
<sequence length="509" mass="53987">MQRTQAITISSFSIGSPTRKLSVASTAGLGAFSLMLKRFNVSDQLHFAELSGDYNPIHVDADHARRTVAGTLVVHGIHLLLWALDTFAAERAASDEIKNLQVQFSRFVHVGELAEVQVSRETDKAFQLRITAGGLLRALITLTIGPEDPAPVPAPAEGAQSHTPSRPIDWPIAEWVAKQGIVPFAKDAATVASAFPAAARWLGASRLAGLATTTRLVGMVLPGLHSIYVGLNLRFHASGAEVSAIRFHVDEPRHGLLTLQVAGAGLVGSVQCVARAAPVAQPRMVDLLEKVGRADYAGATILVVGGSRGLGELVAKLLAAGGADVTISYSRGRDDAEAVATEIRKAGSMCRTMHFTVQEPAAPQLAAVDCAFDYIYYFAAPTIARPNSAFFDGDRLADLQAYFVGGLWNLASAIRHQKGGATLFYPSTTFLDDRPGGMAEYVMAKAAGELLCDEINRTMSPLRIVSRRLPPIATDQTAGLTGLAPAVDTILPIIAAVQRGSEPALTTTR</sequence>
<name>A0ABT8Y5S2_9SPHN</name>
<organism evidence="3 4">
    <name type="scientific">Sphingomonas natans</name>
    <dbReference type="NCBI Taxonomy" id="3063330"/>
    <lineage>
        <taxon>Bacteria</taxon>
        <taxon>Pseudomonadati</taxon>
        <taxon>Pseudomonadota</taxon>
        <taxon>Alphaproteobacteria</taxon>
        <taxon>Sphingomonadales</taxon>
        <taxon>Sphingomonadaceae</taxon>
        <taxon>Sphingomonas</taxon>
    </lineage>
</organism>
<dbReference type="Pfam" id="PF01575">
    <property type="entry name" value="MaoC_dehydratas"/>
    <property type="match status" value="1"/>
</dbReference>
<dbReference type="InterPro" id="IPR029069">
    <property type="entry name" value="HotDog_dom_sf"/>
</dbReference>
<dbReference type="InterPro" id="IPR002347">
    <property type="entry name" value="SDR_fam"/>
</dbReference>
<accession>A0ABT8Y5S2</accession>
<dbReference type="Gene3D" id="3.40.50.720">
    <property type="entry name" value="NAD(P)-binding Rossmann-like Domain"/>
    <property type="match status" value="1"/>
</dbReference>
<dbReference type="Proteomes" id="UP001169764">
    <property type="component" value="Unassembled WGS sequence"/>
</dbReference>